<evidence type="ECO:0000256" key="5">
    <source>
        <dbReference type="ARBA" id="ARBA00022692"/>
    </source>
</evidence>
<dbReference type="FunFam" id="3.40.190.10:FF:000160">
    <property type="entry name" value="GLutamate Receptor family (AMPA)"/>
    <property type="match status" value="1"/>
</dbReference>
<evidence type="ECO:0008006" key="22">
    <source>
        <dbReference type="Google" id="ProtNLM"/>
    </source>
</evidence>
<evidence type="ECO:0000256" key="14">
    <source>
        <dbReference type="PIRSR" id="PIRSR601508-2"/>
    </source>
</evidence>
<keyword evidence="7" id="KW-0406">Ion transport</keyword>
<keyword evidence="12" id="KW-0407">Ion channel</keyword>
<dbReference type="Gene3D" id="1.10.287.70">
    <property type="match status" value="1"/>
</dbReference>
<dbReference type="InterPro" id="IPR001508">
    <property type="entry name" value="Iono_Glu_rcpt_met"/>
</dbReference>
<comment type="similarity">
    <text evidence="2">Belongs to the glutamate-gated ion channel (TC 1.A.10.1) family.</text>
</comment>
<feature type="domain" description="Ionotropic glutamate receptor C-terminal" evidence="18">
    <location>
        <begin position="416"/>
        <end position="804"/>
    </location>
</feature>
<evidence type="ECO:0000256" key="12">
    <source>
        <dbReference type="ARBA" id="ARBA00023303"/>
    </source>
</evidence>
<keyword evidence="21" id="KW-1185">Reference proteome</keyword>
<evidence type="ECO:0000256" key="2">
    <source>
        <dbReference type="ARBA" id="ARBA00008685"/>
    </source>
</evidence>
<dbReference type="FunFam" id="1.10.287.70:FF:000080">
    <property type="entry name" value="Glutamate receptor ionotropic, kainate"/>
    <property type="match status" value="1"/>
</dbReference>
<dbReference type="Gene3D" id="3.40.190.10">
    <property type="entry name" value="Periplasmic binding protein-like II"/>
    <property type="match status" value="3"/>
</dbReference>
<evidence type="ECO:0000313" key="21">
    <source>
        <dbReference type="Proteomes" id="UP000008792"/>
    </source>
</evidence>
<dbReference type="CDD" id="cd13717">
    <property type="entry name" value="PBP2_iGluR_putative"/>
    <property type="match status" value="1"/>
</dbReference>
<feature type="transmembrane region" description="Helical" evidence="17">
    <location>
        <begin position="824"/>
        <end position="848"/>
    </location>
</feature>
<dbReference type="FunCoup" id="B4M1R2">
    <property type="interactions" value="5"/>
</dbReference>
<evidence type="ECO:0000313" key="20">
    <source>
        <dbReference type="EMBL" id="EDW65616.1"/>
    </source>
</evidence>
<keyword evidence="9" id="KW-0675">Receptor</keyword>
<dbReference type="Pfam" id="PF00060">
    <property type="entry name" value="Lig_chan"/>
    <property type="match status" value="1"/>
</dbReference>
<evidence type="ECO:0000256" key="15">
    <source>
        <dbReference type="PIRSR" id="PIRSR601508-3"/>
    </source>
</evidence>
<evidence type="ECO:0000256" key="8">
    <source>
        <dbReference type="ARBA" id="ARBA00023136"/>
    </source>
</evidence>
<dbReference type="GO" id="GO:0005886">
    <property type="term" value="C:plasma membrane"/>
    <property type="evidence" value="ECO:0007669"/>
    <property type="project" value="UniProtKB-SubCell"/>
</dbReference>
<feature type="binding site" evidence="13">
    <location>
        <position position="662"/>
    </location>
    <ligand>
        <name>L-glutamate</name>
        <dbReference type="ChEBI" id="CHEBI:29985"/>
    </ligand>
</feature>
<keyword evidence="10" id="KW-0325">Glycoprotein</keyword>
<dbReference type="KEGG" id="dvi:6631673"/>
<feature type="disulfide bond" evidence="15">
    <location>
        <begin position="753"/>
        <end position="810"/>
    </location>
</feature>
<dbReference type="GO" id="GO:0015276">
    <property type="term" value="F:ligand-gated monoatomic ion channel activity"/>
    <property type="evidence" value="ECO:0007669"/>
    <property type="project" value="InterPro"/>
</dbReference>
<dbReference type="PRINTS" id="PR00177">
    <property type="entry name" value="NMDARECEPTOR"/>
</dbReference>
<reference evidence="20 21" key="1">
    <citation type="journal article" date="2007" name="Nature">
        <title>Evolution of genes and genomes on the Drosophila phylogeny.</title>
        <authorList>
            <consortium name="Drosophila 12 Genomes Consortium"/>
            <person name="Clark A.G."/>
            <person name="Eisen M.B."/>
            <person name="Smith D.R."/>
            <person name="Bergman C.M."/>
            <person name="Oliver B."/>
            <person name="Markow T.A."/>
            <person name="Kaufman T.C."/>
            <person name="Kellis M."/>
            <person name="Gelbart W."/>
            <person name="Iyer V.N."/>
            <person name="Pollard D.A."/>
            <person name="Sackton T.B."/>
            <person name="Larracuente A.M."/>
            <person name="Singh N.D."/>
            <person name="Abad J.P."/>
            <person name="Abt D.N."/>
            <person name="Adryan B."/>
            <person name="Aguade M."/>
            <person name="Akashi H."/>
            <person name="Anderson W.W."/>
            <person name="Aquadro C.F."/>
            <person name="Ardell D.H."/>
            <person name="Arguello R."/>
            <person name="Artieri C.G."/>
            <person name="Barbash D.A."/>
            <person name="Barker D."/>
            <person name="Barsanti P."/>
            <person name="Batterham P."/>
            <person name="Batzoglou S."/>
            <person name="Begun D."/>
            <person name="Bhutkar A."/>
            <person name="Blanco E."/>
            <person name="Bosak S.A."/>
            <person name="Bradley R.K."/>
            <person name="Brand A.D."/>
            <person name="Brent M.R."/>
            <person name="Brooks A.N."/>
            <person name="Brown R.H."/>
            <person name="Butlin R.K."/>
            <person name="Caggese C."/>
            <person name="Calvi B.R."/>
            <person name="Bernardo de Carvalho A."/>
            <person name="Caspi A."/>
            <person name="Castrezana S."/>
            <person name="Celniker S.E."/>
            <person name="Chang J.L."/>
            <person name="Chapple C."/>
            <person name="Chatterji S."/>
            <person name="Chinwalla A."/>
            <person name="Civetta A."/>
            <person name="Clifton S.W."/>
            <person name="Comeron J.M."/>
            <person name="Costello J.C."/>
            <person name="Coyne J.A."/>
            <person name="Daub J."/>
            <person name="David R.G."/>
            <person name="Delcher A.L."/>
            <person name="Delehaunty K."/>
            <person name="Do C.B."/>
            <person name="Ebling H."/>
            <person name="Edwards K."/>
            <person name="Eickbush T."/>
            <person name="Evans J.D."/>
            <person name="Filipski A."/>
            <person name="Findeiss S."/>
            <person name="Freyhult E."/>
            <person name="Fulton L."/>
            <person name="Fulton R."/>
            <person name="Garcia A.C."/>
            <person name="Gardiner A."/>
            <person name="Garfield D.A."/>
            <person name="Garvin B.E."/>
            <person name="Gibson G."/>
            <person name="Gilbert D."/>
            <person name="Gnerre S."/>
            <person name="Godfrey J."/>
            <person name="Good R."/>
            <person name="Gotea V."/>
            <person name="Gravely B."/>
            <person name="Greenberg A.J."/>
            <person name="Griffiths-Jones S."/>
            <person name="Gross S."/>
            <person name="Guigo R."/>
            <person name="Gustafson E.A."/>
            <person name="Haerty W."/>
            <person name="Hahn M.W."/>
            <person name="Halligan D.L."/>
            <person name="Halpern A.L."/>
            <person name="Halter G.M."/>
            <person name="Han M.V."/>
            <person name="Heger A."/>
            <person name="Hillier L."/>
            <person name="Hinrichs A.S."/>
            <person name="Holmes I."/>
            <person name="Hoskins R.A."/>
            <person name="Hubisz M.J."/>
            <person name="Hultmark D."/>
            <person name="Huntley M.A."/>
            <person name="Jaffe D.B."/>
            <person name="Jagadeeshan S."/>
            <person name="Jeck W.R."/>
            <person name="Johnson J."/>
            <person name="Jones C.D."/>
            <person name="Jordan W.C."/>
            <person name="Karpen G.H."/>
            <person name="Kataoka E."/>
            <person name="Keightley P.D."/>
            <person name="Kheradpour P."/>
            <person name="Kirkness E.F."/>
            <person name="Koerich L.B."/>
            <person name="Kristiansen K."/>
            <person name="Kudrna D."/>
            <person name="Kulathinal R.J."/>
            <person name="Kumar S."/>
            <person name="Kwok R."/>
            <person name="Lander E."/>
            <person name="Langley C.H."/>
            <person name="Lapoint R."/>
            <person name="Lazzaro B.P."/>
            <person name="Lee S.J."/>
            <person name="Levesque L."/>
            <person name="Li R."/>
            <person name="Lin C.F."/>
            <person name="Lin M.F."/>
            <person name="Lindblad-Toh K."/>
            <person name="Llopart A."/>
            <person name="Long M."/>
            <person name="Low L."/>
            <person name="Lozovsky E."/>
            <person name="Lu J."/>
            <person name="Luo M."/>
            <person name="Machado C.A."/>
            <person name="Makalowski W."/>
            <person name="Marzo M."/>
            <person name="Matsuda M."/>
            <person name="Matzkin L."/>
            <person name="McAllister B."/>
            <person name="McBride C.S."/>
            <person name="McKernan B."/>
            <person name="McKernan K."/>
            <person name="Mendez-Lago M."/>
            <person name="Minx P."/>
            <person name="Mollenhauer M.U."/>
            <person name="Montooth K."/>
            <person name="Mount S.M."/>
            <person name="Mu X."/>
            <person name="Myers E."/>
            <person name="Negre B."/>
            <person name="Newfeld S."/>
            <person name="Nielsen R."/>
            <person name="Noor M.A."/>
            <person name="O'Grady P."/>
            <person name="Pachter L."/>
            <person name="Papaceit M."/>
            <person name="Parisi M.J."/>
            <person name="Parisi M."/>
            <person name="Parts L."/>
            <person name="Pedersen J.S."/>
            <person name="Pesole G."/>
            <person name="Phillippy A.M."/>
            <person name="Ponting C.P."/>
            <person name="Pop M."/>
            <person name="Porcelli D."/>
            <person name="Powell J.R."/>
            <person name="Prohaska S."/>
            <person name="Pruitt K."/>
            <person name="Puig M."/>
            <person name="Quesneville H."/>
            <person name="Ram K.R."/>
            <person name="Rand D."/>
            <person name="Rasmussen M.D."/>
            <person name="Reed L.K."/>
            <person name="Reenan R."/>
            <person name="Reily A."/>
            <person name="Remington K.A."/>
            <person name="Rieger T.T."/>
            <person name="Ritchie M.G."/>
            <person name="Robin C."/>
            <person name="Rogers Y.H."/>
            <person name="Rohde C."/>
            <person name="Rozas J."/>
            <person name="Rubenfield M.J."/>
            <person name="Ruiz A."/>
            <person name="Russo S."/>
            <person name="Salzberg S.L."/>
            <person name="Sanchez-Gracia A."/>
            <person name="Saranga D.J."/>
            <person name="Sato H."/>
            <person name="Schaeffer S.W."/>
            <person name="Schatz M.C."/>
            <person name="Schlenke T."/>
            <person name="Schwartz R."/>
            <person name="Segarra C."/>
            <person name="Singh R.S."/>
            <person name="Sirot L."/>
            <person name="Sirota M."/>
            <person name="Sisneros N.B."/>
            <person name="Smith C.D."/>
            <person name="Smith T.F."/>
            <person name="Spieth J."/>
            <person name="Stage D.E."/>
            <person name="Stark A."/>
            <person name="Stephan W."/>
            <person name="Strausberg R.L."/>
            <person name="Strempel S."/>
            <person name="Sturgill D."/>
            <person name="Sutton G."/>
            <person name="Sutton G.G."/>
            <person name="Tao W."/>
            <person name="Teichmann S."/>
            <person name="Tobari Y.N."/>
            <person name="Tomimura Y."/>
            <person name="Tsolas J.M."/>
            <person name="Valente V.L."/>
            <person name="Venter E."/>
            <person name="Venter J.C."/>
            <person name="Vicario S."/>
            <person name="Vieira F.G."/>
            <person name="Vilella A.J."/>
            <person name="Villasante A."/>
            <person name="Walenz B."/>
            <person name="Wang J."/>
            <person name="Wasserman M."/>
            <person name="Watts T."/>
            <person name="Wilson D."/>
            <person name="Wilson R.K."/>
            <person name="Wing R.A."/>
            <person name="Wolfner M.F."/>
            <person name="Wong A."/>
            <person name="Wong G.K."/>
            <person name="Wu C.I."/>
            <person name="Wu G."/>
            <person name="Yamamoto D."/>
            <person name="Yang H.P."/>
            <person name="Yang S.P."/>
            <person name="Yorke J.A."/>
            <person name="Yoshida K."/>
            <person name="Zdobnov E."/>
            <person name="Zhang P."/>
            <person name="Zhang Y."/>
            <person name="Zimin A.V."/>
            <person name="Baldwin J."/>
            <person name="Abdouelleil A."/>
            <person name="Abdulkadir J."/>
            <person name="Abebe A."/>
            <person name="Abera B."/>
            <person name="Abreu J."/>
            <person name="Acer S.C."/>
            <person name="Aftuck L."/>
            <person name="Alexander A."/>
            <person name="An P."/>
            <person name="Anderson E."/>
            <person name="Anderson S."/>
            <person name="Arachi H."/>
            <person name="Azer M."/>
            <person name="Bachantsang P."/>
            <person name="Barry A."/>
            <person name="Bayul T."/>
            <person name="Berlin A."/>
            <person name="Bessette D."/>
            <person name="Bloom T."/>
            <person name="Blye J."/>
            <person name="Boguslavskiy L."/>
            <person name="Bonnet C."/>
            <person name="Boukhgalter B."/>
            <person name="Bourzgui I."/>
            <person name="Brown A."/>
            <person name="Cahill P."/>
            <person name="Channer S."/>
            <person name="Cheshatsang Y."/>
            <person name="Chuda L."/>
            <person name="Citroen M."/>
            <person name="Collymore A."/>
            <person name="Cooke P."/>
            <person name="Costello M."/>
            <person name="D'Aco K."/>
            <person name="Daza R."/>
            <person name="De Haan G."/>
            <person name="DeGray S."/>
            <person name="DeMaso C."/>
            <person name="Dhargay N."/>
            <person name="Dooley K."/>
            <person name="Dooley E."/>
            <person name="Doricent M."/>
            <person name="Dorje P."/>
            <person name="Dorjee K."/>
            <person name="Dupes A."/>
            <person name="Elong R."/>
            <person name="Falk J."/>
            <person name="Farina A."/>
            <person name="Faro S."/>
            <person name="Ferguson D."/>
            <person name="Fisher S."/>
            <person name="Foley C.D."/>
            <person name="Franke A."/>
            <person name="Friedrich D."/>
            <person name="Gadbois L."/>
            <person name="Gearin G."/>
            <person name="Gearin C.R."/>
            <person name="Giannoukos G."/>
            <person name="Goode T."/>
            <person name="Graham J."/>
            <person name="Grandbois E."/>
            <person name="Grewal S."/>
            <person name="Gyaltsen K."/>
            <person name="Hafez N."/>
            <person name="Hagos B."/>
            <person name="Hall J."/>
            <person name="Henson C."/>
            <person name="Hollinger A."/>
            <person name="Honan T."/>
            <person name="Huard M.D."/>
            <person name="Hughes L."/>
            <person name="Hurhula B."/>
            <person name="Husby M.E."/>
            <person name="Kamat A."/>
            <person name="Kanga B."/>
            <person name="Kashin S."/>
            <person name="Khazanovich D."/>
            <person name="Kisner P."/>
            <person name="Lance K."/>
            <person name="Lara M."/>
            <person name="Lee W."/>
            <person name="Lennon N."/>
            <person name="Letendre F."/>
            <person name="LeVine R."/>
            <person name="Lipovsky A."/>
            <person name="Liu X."/>
            <person name="Liu J."/>
            <person name="Liu S."/>
            <person name="Lokyitsang T."/>
            <person name="Lokyitsang Y."/>
            <person name="Lubonja R."/>
            <person name="Lui A."/>
            <person name="MacDonald P."/>
            <person name="Magnisalis V."/>
            <person name="Maru K."/>
            <person name="Matthews C."/>
            <person name="McCusker W."/>
            <person name="McDonough S."/>
            <person name="Mehta T."/>
            <person name="Meldrim J."/>
            <person name="Meneus L."/>
            <person name="Mihai O."/>
            <person name="Mihalev A."/>
            <person name="Mihova T."/>
            <person name="Mittelman R."/>
            <person name="Mlenga V."/>
            <person name="Montmayeur A."/>
            <person name="Mulrain L."/>
            <person name="Navidi A."/>
            <person name="Naylor J."/>
            <person name="Negash T."/>
            <person name="Nguyen T."/>
            <person name="Nguyen N."/>
            <person name="Nicol R."/>
            <person name="Norbu C."/>
            <person name="Norbu N."/>
            <person name="Novod N."/>
            <person name="O'Neill B."/>
            <person name="Osman S."/>
            <person name="Markiewicz E."/>
            <person name="Oyono O.L."/>
            <person name="Patti C."/>
            <person name="Phunkhang P."/>
            <person name="Pierre F."/>
            <person name="Priest M."/>
            <person name="Raghuraman S."/>
            <person name="Rege F."/>
            <person name="Reyes R."/>
            <person name="Rise C."/>
            <person name="Rogov P."/>
            <person name="Ross K."/>
            <person name="Ryan E."/>
            <person name="Settipalli S."/>
            <person name="Shea T."/>
            <person name="Sherpa N."/>
            <person name="Shi L."/>
            <person name="Shih D."/>
            <person name="Sparrow T."/>
            <person name="Spaulding J."/>
            <person name="Stalker J."/>
            <person name="Stange-Thomann N."/>
            <person name="Stavropoulos S."/>
            <person name="Stone C."/>
            <person name="Strader C."/>
            <person name="Tesfaye S."/>
            <person name="Thomson T."/>
            <person name="Thoulutsang Y."/>
            <person name="Thoulutsang D."/>
            <person name="Topham K."/>
            <person name="Topping I."/>
            <person name="Tsamla T."/>
            <person name="Vassiliev H."/>
            <person name="Vo A."/>
            <person name="Wangchuk T."/>
            <person name="Wangdi T."/>
            <person name="Weiand M."/>
            <person name="Wilkinson J."/>
            <person name="Wilson A."/>
            <person name="Yadav S."/>
            <person name="Young G."/>
            <person name="Yu Q."/>
            <person name="Zembek L."/>
            <person name="Zhong D."/>
            <person name="Zimmer A."/>
            <person name="Zwirko Z."/>
            <person name="Jaffe D.B."/>
            <person name="Alvarez P."/>
            <person name="Brockman W."/>
            <person name="Butler J."/>
            <person name="Chin C."/>
            <person name="Gnerre S."/>
            <person name="Grabherr M."/>
            <person name="Kleber M."/>
            <person name="Mauceli E."/>
            <person name="MacCallum I."/>
        </authorList>
    </citation>
    <scope>NUCLEOTIDE SEQUENCE [LARGE SCALE GENOMIC DNA]</scope>
    <source>
        <strain evidence="21">Tucson 15010-1051.87</strain>
    </source>
</reference>
<dbReference type="SMR" id="B4M1R2"/>
<dbReference type="InterPro" id="IPR015683">
    <property type="entry name" value="Ionotropic_Glu_rcpt"/>
</dbReference>
<evidence type="ECO:0000256" key="1">
    <source>
        <dbReference type="ARBA" id="ARBA00004651"/>
    </source>
</evidence>
<gene>
    <name evidence="20" type="primary">Dvir\GJ18802</name>
    <name evidence="20" type="ORF">Dvir_GJ18802</name>
</gene>
<evidence type="ECO:0000256" key="17">
    <source>
        <dbReference type="SAM" id="Phobius"/>
    </source>
</evidence>
<keyword evidence="15" id="KW-1015">Disulfide bond</keyword>
<dbReference type="PhylomeDB" id="B4M1R2"/>
<feature type="binding site" evidence="13">
    <location>
        <position position="498"/>
    </location>
    <ligand>
        <name>L-glutamate</name>
        <dbReference type="ChEBI" id="CHEBI:29985"/>
    </ligand>
</feature>
<dbReference type="SUPFAM" id="SSF81324">
    <property type="entry name" value="Voltage-gated potassium channels"/>
    <property type="match status" value="1"/>
</dbReference>
<dbReference type="SMART" id="SM00918">
    <property type="entry name" value="Lig_chan-Glu_bd"/>
    <property type="match status" value="1"/>
</dbReference>
<keyword evidence="5 17" id="KW-0812">Transmembrane</keyword>
<accession>B4M1R2</accession>
<dbReference type="AlphaFoldDB" id="B4M1R2"/>
<evidence type="ECO:0000259" key="19">
    <source>
        <dbReference type="SMART" id="SM00918"/>
    </source>
</evidence>
<feature type="site" description="Interaction with the cone snail toxin Con-ikot-ikot" evidence="14">
    <location>
        <position position="467"/>
    </location>
</feature>
<keyword evidence="8 17" id="KW-0472">Membrane</keyword>
<comment type="subcellular location">
    <subcellularLocation>
        <location evidence="1">Cell membrane</location>
        <topology evidence="1">Multi-pass membrane protein</topology>
    </subcellularLocation>
</comment>
<name>B4M1R2_DROVI</name>
<evidence type="ECO:0000256" key="11">
    <source>
        <dbReference type="ARBA" id="ARBA00023286"/>
    </source>
</evidence>
<proteinExistence type="inferred from homology"/>
<feature type="domain" description="Ionotropic glutamate receptor L-glutamate and glycine-binding" evidence="19">
    <location>
        <begin position="412"/>
        <end position="482"/>
    </location>
</feature>
<dbReference type="Pfam" id="PF10613">
    <property type="entry name" value="Lig_chan-Glu_bd"/>
    <property type="match status" value="1"/>
</dbReference>
<evidence type="ECO:0000256" key="3">
    <source>
        <dbReference type="ARBA" id="ARBA00022448"/>
    </source>
</evidence>
<dbReference type="GO" id="GO:0038023">
    <property type="term" value="F:signaling receptor activity"/>
    <property type="evidence" value="ECO:0007669"/>
    <property type="project" value="InterPro"/>
</dbReference>
<keyword evidence="3" id="KW-0813">Transport</keyword>
<organism evidence="20 21">
    <name type="scientific">Drosophila virilis</name>
    <name type="common">Fruit fly</name>
    <dbReference type="NCBI Taxonomy" id="7244"/>
    <lineage>
        <taxon>Eukaryota</taxon>
        <taxon>Metazoa</taxon>
        <taxon>Ecdysozoa</taxon>
        <taxon>Arthropoda</taxon>
        <taxon>Hexapoda</taxon>
        <taxon>Insecta</taxon>
        <taxon>Pterygota</taxon>
        <taxon>Neoptera</taxon>
        <taxon>Endopterygota</taxon>
        <taxon>Diptera</taxon>
        <taxon>Brachycera</taxon>
        <taxon>Muscomorpha</taxon>
        <taxon>Ephydroidea</taxon>
        <taxon>Drosophilidae</taxon>
        <taxon>Drosophila</taxon>
    </lineage>
</organism>
<dbReference type="InParanoid" id="B4M1R2"/>
<protein>
    <recommendedName>
        <fullName evidence="22">Ionotropic glutamate receptor C-terminal domain-containing protein</fullName>
    </recommendedName>
</protein>
<dbReference type="FunFam" id="3.40.190.10:FF:000284">
    <property type="entry name" value="Glutamate receptor ionotropic, kainate 3-like Protein"/>
    <property type="match status" value="1"/>
</dbReference>
<dbReference type="SUPFAM" id="SSF53850">
    <property type="entry name" value="Periplasmic binding protein-like II"/>
    <property type="match status" value="1"/>
</dbReference>
<evidence type="ECO:0000256" key="10">
    <source>
        <dbReference type="ARBA" id="ARBA00023180"/>
    </source>
</evidence>
<evidence type="ECO:0000256" key="6">
    <source>
        <dbReference type="ARBA" id="ARBA00022989"/>
    </source>
</evidence>
<evidence type="ECO:0000256" key="16">
    <source>
        <dbReference type="SAM" id="MobiDB-lite"/>
    </source>
</evidence>
<evidence type="ECO:0000256" key="7">
    <source>
        <dbReference type="ARBA" id="ARBA00023065"/>
    </source>
</evidence>
<dbReference type="OrthoDB" id="5984008at2759"/>
<feature type="transmembrane region" description="Helical" evidence="17">
    <location>
        <begin position="610"/>
        <end position="633"/>
    </location>
</feature>
<dbReference type="PANTHER" id="PTHR18966">
    <property type="entry name" value="IONOTROPIC GLUTAMATE RECEPTOR"/>
    <property type="match status" value="1"/>
</dbReference>
<dbReference type="EMBL" id="CH940651">
    <property type="protein sequence ID" value="EDW65616.1"/>
    <property type="molecule type" value="Genomic_DNA"/>
</dbReference>
<keyword evidence="6 17" id="KW-1133">Transmembrane helix</keyword>
<keyword evidence="4" id="KW-1003">Cell membrane</keyword>
<dbReference type="Proteomes" id="UP000008792">
    <property type="component" value="Unassembled WGS sequence"/>
</dbReference>
<feature type="binding site" evidence="13">
    <location>
        <position position="741"/>
    </location>
    <ligand>
        <name>L-glutamate</name>
        <dbReference type="ChEBI" id="CHEBI:29985"/>
    </ligand>
</feature>
<dbReference type="OMA" id="ANNVAMI"/>
<evidence type="ECO:0000256" key="4">
    <source>
        <dbReference type="ARBA" id="ARBA00022475"/>
    </source>
</evidence>
<keyword evidence="11" id="KW-1071">Ligand-gated ion channel</keyword>
<dbReference type="HOGENOM" id="CLU_007257_7_0_1"/>
<dbReference type="SMART" id="SM00079">
    <property type="entry name" value="PBPe"/>
    <property type="match status" value="1"/>
</dbReference>
<dbReference type="eggNOG" id="KOG1052">
    <property type="taxonomic scope" value="Eukaryota"/>
</dbReference>
<evidence type="ECO:0000259" key="18">
    <source>
        <dbReference type="SMART" id="SM00079"/>
    </source>
</evidence>
<evidence type="ECO:0000256" key="9">
    <source>
        <dbReference type="ARBA" id="ARBA00023170"/>
    </source>
</evidence>
<evidence type="ECO:0000256" key="13">
    <source>
        <dbReference type="PIRSR" id="PIRSR601508-1"/>
    </source>
</evidence>
<feature type="transmembrane region" description="Helical" evidence="17">
    <location>
        <begin position="538"/>
        <end position="556"/>
    </location>
</feature>
<sequence>MTQSEHLQLMASMVRLDIFGLWALCLGIGIGLNQSLASAGELRITFWIEPVQRSEFEADIAIVLKELDALQLDVTIIDTVVQLTRNDGQQDMDRFCEILSSMGSSVIVDLSYSRWSEGYELARMHGIAYVRLERVMRPFLDMFGDFMRQKRANNVAMIFQNARDTMEAMKQLMAGYPFRALILDASDTQSEDFVTRITSLRPPPTYYAMFARGAAMNGLFERVDLGKLFKRPTEWHFIFLDTRDRVFKYRRQVELATRFTLNARAICRSMQMRDLYCGSGFTLHRGLLLDVLRSLSYAAQISESFPQPVYLDCNASAEANSAEAANSLWLENVHWSNFVGYVPSSETLAPLAEEEPVPNLSFVANISIGYYSSEHEAKTDLAVWGAGELRLLNETISPSRRFFRIGTAESLPWSYYRRNPDTGELLRTRNGDPIWEGYCIDFMERLAEKLNFGYEIVAPKQGHMGERNELGEWDGVIGDLVSGETDFAIAALKMYSEREEVVDFLPPYYEQTGISIVMRKPMRRTSLFKFMTVLRLEVWLSIVAALVGTALMIWFMDKYSPYSSRNNRDAYPYECREFTLRESFWFALTSFTPQGGGEAPKAISGRLLVAAYWLFVVLMLATFTANLAAFLTVERMQTPVQSLEQLARQSRINYTVVKDSDTHHYFMNMKFAEDTLYRLWKELALNASRDFRKFRIWDYPIKEQFGHILLAINSSKPVQNATEGFEKVDAHGNADYAFIHDSAEIKYEVTRNCNLTEVGEVFAEQPYAVAVQQGSHLGDELSYAILELQKDRFFEQLKAKYWNLSNVRNCPLSEDQEGITLESLGGVFIATLLGLILAMITLAFEVMYYQRKQNSMALVTQVKPLEVNDTSTKLAWLDAKGNAADKAVKSKKSSKLTPPPSFEAATFRGKKPPGTITLGVGEFKPRIREHGLHSRRELATTSTEPHIGYME</sequence>
<dbReference type="InterPro" id="IPR001320">
    <property type="entry name" value="Iontro_rcpt_C"/>
</dbReference>
<feature type="region of interest" description="Disordered" evidence="16">
    <location>
        <begin position="932"/>
        <end position="951"/>
    </location>
</feature>
<feature type="site" description="Crucial to convey clamshell closure to channel opening" evidence="14">
    <location>
        <position position="640"/>
    </location>
</feature>
<dbReference type="InterPro" id="IPR019594">
    <property type="entry name" value="Glu/Gly-bd"/>
</dbReference>